<comment type="caution">
    <text evidence="1">The sequence shown here is derived from an EMBL/GenBank/DDBJ whole genome shotgun (WGS) entry which is preliminary data.</text>
</comment>
<dbReference type="Proteomes" id="UP000663828">
    <property type="component" value="Unassembled WGS sequence"/>
</dbReference>
<dbReference type="SUPFAM" id="SSF69318">
    <property type="entry name" value="Integrin alpha N-terminal domain"/>
    <property type="match status" value="1"/>
</dbReference>
<reference evidence="1" key="1">
    <citation type="submission" date="2021-02" db="EMBL/GenBank/DDBJ databases">
        <authorList>
            <person name="Nowell W R."/>
        </authorList>
    </citation>
    <scope>NUCLEOTIDE SEQUENCE</scope>
</reference>
<evidence type="ECO:0000313" key="2">
    <source>
        <dbReference type="Proteomes" id="UP000663828"/>
    </source>
</evidence>
<evidence type="ECO:0000313" key="1">
    <source>
        <dbReference type="EMBL" id="CAF1495406.1"/>
    </source>
</evidence>
<accession>A0A815T1Y1</accession>
<dbReference type="InterPro" id="IPR028994">
    <property type="entry name" value="Integrin_alpha_N"/>
</dbReference>
<keyword evidence="2" id="KW-1185">Reference proteome</keyword>
<dbReference type="EMBL" id="CAJNOR010004347">
    <property type="protein sequence ID" value="CAF1495406.1"/>
    <property type="molecule type" value="Genomic_DNA"/>
</dbReference>
<dbReference type="AlphaFoldDB" id="A0A815T1Y1"/>
<protein>
    <submittedName>
        <fullName evidence="1">Uncharacterized protein</fullName>
    </submittedName>
</protein>
<gene>
    <name evidence="1" type="ORF">XAT740_LOCUS39333</name>
</gene>
<name>A0A815T1Y1_ADIRI</name>
<organism evidence="1 2">
    <name type="scientific">Adineta ricciae</name>
    <name type="common">Rotifer</name>
    <dbReference type="NCBI Taxonomy" id="249248"/>
    <lineage>
        <taxon>Eukaryota</taxon>
        <taxon>Metazoa</taxon>
        <taxon>Spiralia</taxon>
        <taxon>Gnathifera</taxon>
        <taxon>Rotifera</taxon>
        <taxon>Eurotatoria</taxon>
        <taxon>Bdelloidea</taxon>
        <taxon>Adinetida</taxon>
        <taxon>Adinetidae</taxon>
        <taxon>Adineta</taxon>
    </lineage>
</organism>
<sequence>MSKLLRDVLPAPQTYCKENCSCATQPGCSKSSIYSFPNFNGSLVKSIRGFRFGCRPLDAYLQSGFACLYGETCIGLFISYGFWGKSLTKISFTPSTNNNASNTQLIPIINVFSGITLHCQPQIYRTDHSPKSFVTSDFSTDFILDLVVTNYEDHTLNVLLGNGSYPWGIVAVDMNSDTLLDLDISGILDMAVGNQQTIYYSPNAVLYPVYRNRKLYDIFVNTGNMSSVVEYSFNRRC</sequence>
<proteinExistence type="predicted"/>